<evidence type="ECO:0000256" key="6">
    <source>
        <dbReference type="ARBA" id="ARBA00022782"/>
    </source>
</evidence>
<dbReference type="GO" id="GO:0045892">
    <property type="term" value="P:negative regulation of DNA-templated transcription"/>
    <property type="evidence" value="ECO:0007669"/>
    <property type="project" value="TreeGrafter"/>
</dbReference>
<feature type="domain" description="Maelstrom" evidence="12">
    <location>
        <begin position="139"/>
        <end position="268"/>
    </location>
</feature>
<reference evidence="13 14" key="1">
    <citation type="submission" date="2015-12" db="EMBL/GenBank/DDBJ databases">
        <title>The genome of Folsomia candida.</title>
        <authorList>
            <person name="Faddeeva A."/>
            <person name="Derks M.F."/>
            <person name="Anvar Y."/>
            <person name="Smit S."/>
            <person name="Van Straalen N."/>
            <person name="Roelofs D."/>
        </authorList>
    </citation>
    <scope>NUCLEOTIDE SEQUENCE [LARGE SCALE GENOMIC DNA]</scope>
    <source>
        <strain evidence="13 14">VU population</strain>
        <tissue evidence="13">Whole body</tissue>
    </source>
</reference>
<dbReference type="GO" id="GO:0060964">
    <property type="term" value="P:regulation of miRNA-mediated gene silencing"/>
    <property type="evidence" value="ECO:0007669"/>
    <property type="project" value="InterPro"/>
</dbReference>
<protein>
    <submittedName>
        <fullName evidence="13">Protein maelstrom</fullName>
    </submittedName>
</protein>
<feature type="domain" description="Maelstrom" evidence="12">
    <location>
        <begin position="332"/>
        <end position="399"/>
    </location>
</feature>
<keyword evidence="6" id="KW-0221">Differentiation</keyword>
<dbReference type="GO" id="GO:0005634">
    <property type="term" value="C:nucleus"/>
    <property type="evidence" value="ECO:0007669"/>
    <property type="project" value="UniProtKB-SubCell"/>
</dbReference>
<name>A0A226EXB5_FOLCA</name>
<evidence type="ECO:0000259" key="12">
    <source>
        <dbReference type="Pfam" id="PF13017"/>
    </source>
</evidence>
<evidence type="ECO:0000313" key="13">
    <source>
        <dbReference type="EMBL" id="OXA61830.1"/>
    </source>
</evidence>
<feature type="region of interest" description="Disordered" evidence="11">
    <location>
        <begin position="50"/>
        <end position="82"/>
    </location>
</feature>
<dbReference type="GO" id="GO:0007283">
    <property type="term" value="P:spermatogenesis"/>
    <property type="evidence" value="ECO:0007669"/>
    <property type="project" value="TreeGrafter"/>
</dbReference>
<dbReference type="AlphaFoldDB" id="A0A226EXB5"/>
<dbReference type="PANTHER" id="PTHR21358">
    <property type="entry name" value="PROTEIN MAELSTROM HOMOLOG"/>
    <property type="match status" value="1"/>
</dbReference>
<evidence type="ECO:0000256" key="2">
    <source>
        <dbReference type="ARBA" id="ARBA00004496"/>
    </source>
</evidence>
<dbReference type="SUPFAM" id="SSF47095">
    <property type="entry name" value="HMG-box"/>
    <property type="match status" value="1"/>
</dbReference>
<dbReference type="Pfam" id="PF13017">
    <property type="entry name" value="Maelstrom"/>
    <property type="match status" value="2"/>
</dbReference>
<evidence type="ECO:0000256" key="8">
    <source>
        <dbReference type="ARBA" id="ARBA00023158"/>
    </source>
</evidence>
<dbReference type="InterPro" id="IPR036910">
    <property type="entry name" value="HMG_box_dom_sf"/>
</dbReference>
<organism evidence="13 14">
    <name type="scientific">Folsomia candida</name>
    <name type="common">Springtail</name>
    <dbReference type="NCBI Taxonomy" id="158441"/>
    <lineage>
        <taxon>Eukaryota</taxon>
        <taxon>Metazoa</taxon>
        <taxon>Ecdysozoa</taxon>
        <taxon>Arthropoda</taxon>
        <taxon>Hexapoda</taxon>
        <taxon>Collembola</taxon>
        <taxon>Entomobryomorpha</taxon>
        <taxon>Isotomoidea</taxon>
        <taxon>Isotomidae</taxon>
        <taxon>Proisotominae</taxon>
        <taxon>Folsomia</taxon>
    </lineage>
</organism>
<evidence type="ECO:0000256" key="5">
    <source>
        <dbReference type="ARBA" id="ARBA00022490"/>
    </source>
</evidence>
<comment type="similarity">
    <text evidence="3">Belongs to the maelstrom family.</text>
</comment>
<gene>
    <name evidence="13" type="ORF">Fcan01_01872</name>
</gene>
<comment type="caution">
    <text evidence="13">The sequence shown here is derived from an EMBL/GenBank/DDBJ whole genome shotgun (WGS) entry which is preliminary data.</text>
</comment>
<dbReference type="Proteomes" id="UP000198287">
    <property type="component" value="Unassembled WGS sequence"/>
</dbReference>
<evidence type="ECO:0000256" key="9">
    <source>
        <dbReference type="ARBA" id="ARBA00023242"/>
    </source>
</evidence>
<keyword evidence="14" id="KW-1185">Reference proteome</keyword>
<comment type="subcellular location">
    <subcellularLocation>
        <location evidence="2">Cytoplasm</location>
    </subcellularLocation>
    <subcellularLocation>
        <location evidence="1">Nucleus</location>
    </subcellularLocation>
</comment>
<dbReference type="InterPro" id="IPR024970">
    <property type="entry name" value="Maelstrom"/>
</dbReference>
<evidence type="ECO:0000256" key="7">
    <source>
        <dbReference type="ARBA" id="ARBA00023125"/>
    </source>
</evidence>
<keyword evidence="5" id="KW-0963">Cytoplasm</keyword>
<dbReference type="GO" id="GO:0030154">
    <property type="term" value="P:cell differentiation"/>
    <property type="evidence" value="ECO:0007669"/>
    <property type="project" value="UniProtKB-KW"/>
</dbReference>
<evidence type="ECO:0000256" key="10">
    <source>
        <dbReference type="ARBA" id="ARBA00023254"/>
    </source>
</evidence>
<evidence type="ECO:0000313" key="14">
    <source>
        <dbReference type="Proteomes" id="UP000198287"/>
    </source>
</evidence>
<accession>A0A226EXB5</accession>
<keyword evidence="8" id="KW-0943">RNA-mediated gene silencing</keyword>
<dbReference type="GO" id="GO:0043186">
    <property type="term" value="C:P granule"/>
    <property type="evidence" value="ECO:0007669"/>
    <property type="project" value="TreeGrafter"/>
</dbReference>
<keyword evidence="7" id="KW-0238">DNA-binding</keyword>
<dbReference type="GO" id="GO:0034587">
    <property type="term" value="P:piRNA processing"/>
    <property type="evidence" value="ECO:0007669"/>
    <property type="project" value="TreeGrafter"/>
</dbReference>
<feature type="compositionally biased region" description="Basic and acidic residues" evidence="11">
    <location>
        <begin position="52"/>
        <end position="70"/>
    </location>
</feature>
<dbReference type="PANTHER" id="PTHR21358:SF4">
    <property type="entry name" value="PROTEIN MAELSTROM HOMOLOG"/>
    <property type="match status" value="1"/>
</dbReference>
<dbReference type="InterPro" id="IPR039259">
    <property type="entry name" value="Protein_maelstrom"/>
</dbReference>
<dbReference type="Gene3D" id="1.10.30.10">
    <property type="entry name" value="High mobility group box domain"/>
    <property type="match status" value="1"/>
</dbReference>
<evidence type="ECO:0000256" key="4">
    <source>
        <dbReference type="ARBA" id="ARBA00022473"/>
    </source>
</evidence>
<evidence type="ECO:0000256" key="3">
    <source>
        <dbReference type="ARBA" id="ARBA00007057"/>
    </source>
</evidence>
<evidence type="ECO:0000256" key="11">
    <source>
        <dbReference type="SAM" id="MobiDB-lite"/>
    </source>
</evidence>
<evidence type="ECO:0000256" key="1">
    <source>
        <dbReference type="ARBA" id="ARBA00004123"/>
    </source>
</evidence>
<keyword evidence="4" id="KW-0217">Developmental protein</keyword>
<dbReference type="EMBL" id="LNIX01000001">
    <property type="protein sequence ID" value="OXA61830.1"/>
    <property type="molecule type" value="Genomic_DNA"/>
</dbReference>
<dbReference type="GO" id="GO:0043565">
    <property type="term" value="F:sequence-specific DNA binding"/>
    <property type="evidence" value="ECO:0007669"/>
    <property type="project" value="TreeGrafter"/>
</dbReference>
<keyword evidence="10" id="KW-0469">Meiosis</keyword>
<dbReference type="GO" id="GO:0007140">
    <property type="term" value="P:male meiotic nuclear division"/>
    <property type="evidence" value="ECO:0007669"/>
    <property type="project" value="TreeGrafter"/>
</dbReference>
<proteinExistence type="inferred from homology"/>
<sequence length="458" mass="52139">MSDKKKAPFWIFVMDKMKKLEIEDGQQGAVGGERDVQAVVAMVSPEWQNMTPKDREPYVQRAKKGNDARKAKGSNDGSNLPGMMTLVRQNAEARTRKMAADLTKIFSEYADHGNLAGMPIVICKFNTYYWNKSAKDGTRVLPSEVSFSAWSIKQGVFANFSTLIDPGADHDGKKSFRVSDEVKASCDKQHILMCDFSTELQDCKRILNSINSFMEMTIGRKVLFCRREDIDVTEACLEWLCQCAGLDRSDFEVLNVNALMKMLSIKAYSDKNCDEAKTNAEGKLDAMACRELSNAKARMTAAWDMKNKTVGGLVVYPNQHPFIAKRGLFLEEDHVDALLSKSNYSYYEQLACPYHFELIDGSEFCSLNIANRYAFMLLDALLPNFDTIPQAGFHYPRMKDLKTEVILRRKMLLKWNDCQYESYASSFLVVEKEQRLKKEQAMEFEKAMLMKAMEADKI</sequence>
<keyword evidence="9" id="KW-0539">Nucleus</keyword>